<gene>
    <name evidence="2" type="ORF">tloyanaT_11270</name>
</gene>
<evidence type="ECO:0000313" key="3">
    <source>
        <dbReference type="Proteomes" id="UP001157134"/>
    </source>
</evidence>
<feature type="chain" id="PRO_5045205576" evidence="1">
    <location>
        <begin position="20"/>
        <end position="260"/>
    </location>
</feature>
<dbReference type="InterPro" id="IPR007433">
    <property type="entry name" value="DUF481"/>
</dbReference>
<name>A0ABQ6HBW5_9GAMM</name>
<feature type="signal peptide" evidence="1">
    <location>
        <begin position="1"/>
        <end position="19"/>
    </location>
</feature>
<dbReference type="Pfam" id="PF04338">
    <property type="entry name" value="DUF481"/>
    <property type="match status" value="1"/>
</dbReference>
<protein>
    <submittedName>
        <fullName evidence="2">Membrane protein</fullName>
    </submittedName>
</protein>
<proteinExistence type="predicted"/>
<dbReference type="RefSeq" id="WP_284296566.1">
    <property type="nucleotide sequence ID" value="NZ_BSSV01000002.1"/>
</dbReference>
<dbReference type="Proteomes" id="UP001157134">
    <property type="component" value="Unassembled WGS sequence"/>
</dbReference>
<keyword evidence="1" id="KW-0732">Signal</keyword>
<evidence type="ECO:0000256" key="1">
    <source>
        <dbReference type="SAM" id="SignalP"/>
    </source>
</evidence>
<sequence length="260" mass="29109">MKTKMNALALALVPFFSLAQDGGAAEKKEPELTTAMELGFLLKTGNTNSADIKAGVELRYDQAHWRNSLKFNMLAKKSEVQDENGEDEWVTSDQTWNIAAKTNYTINEGQSNYVYGSADYKQDRFSGFESQASASAGWGRRWYKTEVSSFDADIGPGFKRDIVMATDTIPEETKDAFIVQASGLYLHKINEHVEFRQYLAAKYAPKSGENSVYRSETSISTKLIETLQLKFSLNIDHNTKVEPGTKKTDTETAITVVYSF</sequence>
<dbReference type="EMBL" id="BSSV01000002">
    <property type="protein sequence ID" value="GLX84875.1"/>
    <property type="molecule type" value="Genomic_DNA"/>
</dbReference>
<organism evidence="2 3">
    <name type="scientific">Thalassotalea loyana</name>
    <dbReference type="NCBI Taxonomy" id="280483"/>
    <lineage>
        <taxon>Bacteria</taxon>
        <taxon>Pseudomonadati</taxon>
        <taxon>Pseudomonadota</taxon>
        <taxon>Gammaproteobacteria</taxon>
        <taxon>Alteromonadales</taxon>
        <taxon>Colwelliaceae</taxon>
        <taxon>Thalassotalea</taxon>
    </lineage>
</organism>
<evidence type="ECO:0000313" key="2">
    <source>
        <dbReference type="EMBL" id="GLX84875.1"/>
    </source>
</evidence>
<keyword evidence="3" id="KW-1185">Reference proteome</keyword>
<comment type="caution">
    <text evidence="2">The sequence shown here is derived from an EMBL/GenBank/DDBJ whole genome shotgun (WGS) entry which is preliminary data.</text>
</comment>
<accession>A0ABQ6HBW5</accession>
<reference evidence="2 3" key="1">
    <citation type="submission" date="2023-03" db="EMBL/GenBank/DDBJ databases">
        <title>Thalassotalea loyana LMG 22536T draft genome sequence.</title>
        <authorList>
            <person name="Sawabe T."/>
        </authorList>
    </citation>
    <scope>NUCLEOTIDE SEQUENCE [LARGE SCALE GENOMIC DNA]</scope>
    <source>
        <strain evidence="2 3">LMG 22536</strain>
    </source>
</reference>